<sequence length="51" mass="5768">MKWENGSEISVMKKDGMVCEGLWWRLTFSPSALACIGEDQKQKTDSEVGFL</sequence>
<dbReference type="Proteomes" id="UP000463871">
    <property type="component" value="Chromosome"/>
</dbReference>
<dbReference type="EMBL" id="CP047962">
    <property type="protein sequence ID" value="QHQ51068.1"/>
    <property type="molecule type" value="Genomic_DNA"/>
</dbReference>
<dbReference type="AlphaFoldDB" id="A0AAE6SKX5"/>
<accession>A0AAE6SKX5</accession>
<dbReference type="RefSeq" id="WP_161507109.1">
    <property type="nucleotide sequence ID" value="NZ_CAWPID010000001.1"/>
</dbReference>
<evidence type="ECO:0000313" key="1">
    <source>
        <dbReference type="EMBL" id="QHQ51068.1"/>
    </source>
</evidence>
<reference evidence="1 2" key="1">
    <citation type="submission" date="2020-01" db="EMBL/GenBank/DDBJ databases">
        <title>Complete genome of Aeromonas media MC64.</title>
        <authorList>
            <person name="Cao G."/>
            <person name="Fu J."/>
            <person name="Zhong C."/>
        </authorList>
    </citation>
    <scope>NUCLEOTIDE SEQUENCE [LARGE SCALE GENOMIC DNA]</scope>
    <source>
        <strain evidence="1 2">MC64</strain>
    </source>
</reference>
<evidence type="ECO:0000313" key="2">
    <source>
        <dbReference type="Proteomes" id="UP000463871"/>
    </source>
</evidence>
<proteinExistence type="predicted"/>
<gene>
    <name evidence="1" type="ORF">GWI30_09290</name>
</gene>
<name>A0AAE6SKX5_AERME</name>
<protein>
    <submittedName>
        <fullName evidence="1">Uncharacterized protein</fullName>
    </submittedName>
</protein>
<organism evidence="1 2">
    <name type="scientific">Aeromonas media</name>
    <dbReference type="NCBI Taxonomy" id="651"/>
    <lineage>
        <taxon>Bacteria</taxon>
        <taxon>Pseudomonadati</taxon>
        <taxon>Pseudomonadota</taxon>
        <taxon>Gammaproteobacteria</taxon>
        <taxon>Aeromonadales</taxon>
        <taxon>Aeromonadaceae</taxon>
        <taxon>Aeromonas</taxon>
    </lineage>
</organism>